<feature type="compositionally biased region" description="Gly residues" evidence="4">
    <location>
        <begin position="1"/>
        <end position="11"/>
    </location>
</feature>
<feature type="region of interest" description="Disordered" evidence="4">
    <location>
        <begin position="571"/>
        <end position="604"/>
    </location>
</feature>
<dbReference type="GO" id="GO:0005730">
    <property type="term" value="C:nucleolus"/>
    <property type="evidence" value="ECO:0007669"/>
    <property type="project" value="TreeGrafter"/>
</dbReference>
<feature type="compositionally biased region" description="Basic residues" evidence="4">
    <location>
        <begin position="12"/>
        <end position="23"/>
    </location>
</feature>
<reference evidence="6 7" key="1">
    <citation type="journal article" date="2010" name="Nature">
        <title>The Ectocarpus genome and the independent evolution of multicellularity in brown algae.</title>
        <authorList>
            <person name="Cock J.M."/>
            <person name="Sterck L."/>
            <person name="Rouze P."/>
            <person name="Scornet D."/>
            <person name="Allen A.E."/>
            <person name="Amoutzias G."/>
            <person name="Anthouard V."/>
            <person name="Artiguenave F."/>
            <person name="Aury J.M."/>
            <person name="Badger J.H."/>
            <person name="Beszteri B."/>
            <person name="Billiau K."/>
            <person name="Bonnet E."/>
            <person name="Bothwell J.H."/>
            <person name="Bowler C."/>
            <person name="Boyen C."/>
            <person name="Brownlee C."/>
            <person name="Carrano C.J."/>
            <person name="Charrier B."/>
            <person name="Cho G.Y."/>
            <person name="Coelho S.M."/>
            <person name="Collen J."/>
            <person name="Corre E."/>
            <person name="Da Silva C."/>
            <person name="Delage L."/>
            <person name="Delaroque N."/>
            <person name="Dittami S.M."/>
            <person name="Doulbeau S."/>
            <person name="Elias M."/>
            <person name="Farnham G."/>
            <person name="Gachon C.M."/>
            <person name="Gschloessl B."/>
            <person name="Heesch S."/>
            <person name="Jabbari K."/>
            <person name="Jubin C."/>
            <person name="Kawai H."/>
            <person name="Kimura K."/>
            <person name="Kloareg B."/>
            <person name="Kupper F.C."/>
            <person name="Lang D."/>
            <person name="Le Bail A."/>
            <person name="Leblanc C."/>
            <person name="Lerouge P."/>
            <person name="Lohr M."/>
            <person name="Lopez P.J."/>
            <person name="Martens C."/>
            <person name="Maumus F."/>
            <person name="Michel G."/>
            <person name="Miranda-Saavedra D."/>
            <person name="Morales J."/>
            <person name="Moreau H."/>
            <person name="Motomura T."/>
            <person name="Nagasato C."/>
            <person name="Napoli C.A."/>
            <person name="Nelson D.R."/>
            <person name="Nyvall-Collen P."/>
            <person name="Peters A.F."/>
            <person name="Pommier C."/>
            <person name="Potin P."/>
            <person name="Poulain J."/>
            <person name="Quesneville H."/>
            <person name="Read B."/>
            <person name="Rensing S.A."/>
            <person name="Ritter A."/>
            <person name="Rousvoal S."/>
            <person name="Samanta M."/>
            <person name="Samson G."/>
            <person name="Schroeder D.C."/>
            <person name="Segurens B."/>
            <person name="Strittmatter M."/>
            <person name="Tonon T."/>
            <person name="Tregear J.W."/>
            <person name="Valentin K."/>
            <person name="von Dassow P."/>
            <person name="Yamagishi T."/>
            <person name="Van de Peer Y."/>
            <person name="Wincker P."/>
        </authorList>
    </citation>
    <scope>NUCLEOTIDE SEQUENCE [LARGE SCALE GENOMIC DNA]</scope>
    <source>
        <strain evidence="7">Ec32 / CCAP1310/4</strain>
    </source>
</reference>
<dbReference type="InterPro" id="IPR001313">
    <property type="entry name" value="Pumilio_RNA-bd_rpt"/>
</dbReference>
<dbReference type="GO" id="GO:0006417">
    <property type="term" value="P:regulation of translation"/>
    <property type="evidence" value="ECO:0007669"/>
    <property type="project" value="TreeGrafter"/>
</dbReference>
<proteinExistence type="predicted"/>
<dbReference type="InterPro" id="IPR011989">
    <property type="entry name" value="ARM-like"/>
</dbReference>
<dbReference type="Pfam" id="PF08144">
    <property type="entry name" value="CPL"/>
    <property type="match status" value="1"/>
</dbReference>
<evidence type="ECO:0000256" key="1">
    <source>
        <dbReference type="ARBA" id="ARBA00022737"/>
    </source>
</evidence>
<feature type="region of interest" description="Disordered" evidence="4">
    <location>
        <begin position="1"/>
        <end position="154"/>
    </location>
</feature>
<accession>D7FHP3</accession>
<evidence type="ECO:0000259" key="5">
    <source>
        <dbReference type="PROSITE" id="PS50303"/>
    </source>
</evidence>
<dbReference type="STRING" id="2880.D7FHP3"/>
<feature type="domain" description="PUM-HD" evidence="5">
    <location>
        <begin position="154"/>
        <end position="543"/>
    </location>
</feature>
<dbReference type="eggNOG" id="KOG2050">
    <property type="taxonomic scope" value="Eukaryota"/>
</dbReference>
<dbReference type="GO" id="GO:0003729">
    <property type="term" value="F:mRNA binding"/>
    <property type="evidence" value="ECO:0007669"/>
    <property type="project" value="TreeGrafter"/>
</dbReference>
<dbReference type="EMBL" id="FN649760">
    <property type="protein sequence ID" value="CBJ28598.1"/>
    <property type="molecule type" value="Genomic_DNA"/>
</dbReference>
<dbReference type="Pfam" id="PF00806">
    <property type="entry name" value="PUF"/>
    <property type="match status" value="2"/>
</dbReference>
<sequence>MDAGRGGGGRGRGGRGGRGRGRGGGRGNSSDRGGGRGGRGGRGRGGGRGAGRGGGRGRGSSGRSNGADPKDENTKPDSSDGGDGKRKWSSDSKGAGGRGRGRGRGGGKASGGRGNSDDKGGGGGGEEDKGPANKKRKLKLERQQQRPQFNTVKRSKEIWNKLRERKVPPEERAKLVQELLQLIKGKVMDIALKHDASRVVQTALQFGNQEERLSILTEIEGHIAQLSQLTYAHFIVLRLFKEIKGAEEQKRVAKTFRGQTVKLATHAIGARVVQTALDSLPVASAALIKSEFYGKEYALFTDDNQPHSLKAVLKARPDRRAVVMAHVNGVITKLLSKGLMKFEFAHDLLWEYMQEATPVQMQELVPQLVDSYMLLLSTRPGSMAAAMCAAHGGAKERKRMMRALKGYVAASLTHSDVVKQADHLVAPKTTAAGNIVPKAGKGTSAEEWVPRGTTAPKGNPERGVAAAGDGVTGMDVEGEEKEDEEDEDEDDEDDEEKKKEKEEEGDAMEEEEAAAAAPPGLPLVYVMGHTNGCKLLLRLLAPDRTGYAFFRYLHPEELELLKPTMVPSPAAAKAAAATTGDDDDEEDTKAGGQGTEVPLVPSSRKEASVRRRELLAYLREPLREACATYAPMLMRSKCAGSVVLLEAIRAIGTPEIVAAVVEAACAKSHVGKLPMHEDPSAHLFMKQLLEREAEAQKAKGGADSAAATSDTPSFADALLEKAGGQLSSWSSTNRGGFVVTALAEVPSTGAAVREELGTKTARARLVKEATEGNNMGTKVLAERLGFGDFGARKKPQPRSAGETGKKTR</sequence>
<evidence type="ECO:0000313" key="6">
    <source>
        <dbReference type="EMBL" id="CBJ28598.1"/>
    </source>
</evidence>
<dbReference type="PROSITE" id="PS50303">
    <property type="entry name" value="PUM_HD"/>
    <property type="match status" value="1"/>
</dbReference>
<evidence type="ECO:0000256" key="2">
    <source>
        <dbReference type="ARBA" id="ARBA00022884"/>
    </source>
</evidence>
<dbReference type="SMART" id="SM00025">
    <property type="entry name" value="Pumilio"/>
    <property type="match status" value="3"/>
</dbReference>
<feature type="compositionally biased region" description="Basic and acidic residues" evidence="4">
    <location>
        <begin position="68"/>
        <end position="90"/>
    </location>
</feature>
<keyword evidence="7" id="KW-1185">Reference proteome</keyword>
<dbReference type="Gene3D" id="1.25.10.10">
    <property type="entry name" value="Leucine-rich Repeat Variant"/>
    <property type="match status" value="1"/>
</dbReference>
<keyword evidence="2" id="KW-0694">RNA-binding</keyword>
<feature type="compositionally biased region" description="Acidic residues" evidence="4">
    <location>
        <begin position="503"/>
        <end position="513"/>
    </location>
</feature>
<dbReference type="SUPFAM" id="SSF48371">
    <property type="entry name" value="ARM repeat"/>
    <property type="match status" value="1"/>
</dbReference>
<dbReference type="InParanoid" id="D7FHP3"/>
<evidence type="ECO:0000313" key="7">
    <source>
        <dbReference type="Proteomes" id="UP000002630"/>
    </source>
</evidence>
<dbReference type="InterPro" id="IPR012959">
    <property type="entry name" value="CPL_dom"/>
</dbReference>
<organism evidence="6 7">
    <name type="scientific">Ectocarpus siliculosus</name>
    <name type="common">Brown alga</name>
    <name type="synonym">Conferva siliculosa</name>
    <dbReference type="NCBI Taxonomy" id="2880"/>
    <lineage>
        <taxon>Eukaryota</taxon>
        <taxon>Sar</taxon>
        <taxon>Stramenopiles</taxon>
        <taxon>Ochrophyta</taxon>
        <taxon>PX clade</taxon>
        <taxon>Phaeophyceae</taxon>
        <taxon>Ectocarpales</taxon>
        <taxon>Ectocarpaceae</taxon>
        <taxon>Ectocarpus</taxon>
    </lineage>
</organism>
<dbReference type="Proteomes" id="UP000002630">
    <property type="component" value="Unassembled WGS sequence"/>
</dbReference>
<protein>
    <recommendedName>
        <fullName evidence="5">PUM-HD domain-containing protein</fullName>
    </recommendedName>
</protein>
<feature type="region of interest" description="Disordered" evidence="4">
    <location>
        <begin position="434"/>
        <end position="516"/>
    </location>
</feature>
<dbReference type="InterPro" id="IPR016024">
    <property type="entry name" value="ARM-type_fold"/>
</dbReference>
<feature type="compositionally biased region" description="Acidic residues" evidence="4">
    <location>
        <begin position="476"/>
        <end position="495"/>
    </location>
</feature>
<dbReference type="OrthoDB" id="497380at2759"/>
<dbReference type="InterPro" id="IPR033133">
    <property type="entry name" value="PUM-HD"/>
</dbReference>
<dbReference type="PANTHER" id="PTHR13389:SF0">
    <property type="entry name" value="PUMILIO HOMOLOG 3"/>
    <property type="match status" value="1"/>
</dbReference>
<gene>
    <name evidence="6" type="ORF">Esi_0110_0003</name>
</gene>
<evidence type="ECO:0000256" key="3">
    <source>
        <dbReference type="PROSITE-ProRule" id="PRU00317"/>
    </source>
</evidence>
<keyword evidence="1" id="KW-0677">Repeat</keyword>
<feature type="compositionally biased region" description="Gly residues" evidence="4">
    <location>
        <begin position="35"/>
        <end position="60"/>
    </location>
</feature>
<feature type="region of interest" description="Disordered" evidence="4">
    <location>
        <begin position="787"/>
        <end position="808"/>
    </location>
</feature>
<dbReference type="PANTHER" id="PTHR13389">
    <property type="entry name" value="PUMILIO HOMOLOG 3"/>
    <property type="match status" value="1"/>
</dbReference>
<name>D7FHP3_ECTSI</name>
<dbReference type="AlphaFoldDB" id="D7FHP3"/>
<dbReference type="PROSITE" id="PS50302">
    <property type="entry name" value="PUM"/>
    <property type="match status" value="1"/>
</dbReference>
<dbReference type="InterPro" id="IPR040059">
    <property type="entry name" value="PUM3"/>
</dbReference>
<evidence type="ECO:0000256" key="4">
    <source>
        <dbReference type="SAM" id="MobiDB-lite"/>
    </source>
</evidence>
<feature type="compositionally biased region" description="Basic and acidic residues" evidence="4">
    <location>
        <begin position="115"/>
        <end position="131"/>
    </location>
</feature>
<feature type="repeat" description="Pumilio" evidence="3">
    <location>
        <begin position="181"/>
        <end position="217"/>
    </location>
</feature>